<dbReference type="Pfam" id="PF18019">
    <property type="entry name" value="Cas3_HD"/>
    <property type="match status" value="1"/>
</dbReference>
<evidence type="ECO:0000313" key="5">
    <source>
        <dbReference type="EMBL" id="BCY24858.1"/>
    </source>
</evidence>
<reference evidence="5" key="1">
    <citation type="submission" date="2021-06" db="EMBL/GenBank/DDBJ databases">
        <title>Genome sequence of Cutibacterium modestum strain KB17-24694.</title>
        <authorList>
            <person name="Dekio I."/>
            <person name="Asahina A."/>
            <person name="Nishida M."/>
        </authorList>
    </citation>
    <scope>NUCLEOTIDE SEQUENCE</scope>
    <source>
        <strain evidence="5">KB17-24694</strain>
    </source>
</reference>
<proteinExistence type="predicted"/>
<dbReference type="RefSeq" id="WP_002527213.1">
    <property type="nucleotide sequence ID" value="NZ_AP024747.1"/>
</dbReference>
<evidence type="ECO:0000256" key="2">
    <source>
        <dbReference type="ARBA" id="ARBA00022801"/>
    </source>
</evidence>
<dbReference type="AlphaFoldDB" id="A0AAD1KNF1"/>
<dbReference type="EMBL" id="AP024747">
    <property type="protein sequence ID" value="BCY24858.1"/>
    <property type="molecule type" value="Genomic_DNA"/>
</dbReference>
<dbReference type="InterPro" id="IPR006483">
    <property type="entry name" value="CRISPR-assoc_Cas3_HD"/>
</dbReference>
<protein>
    <recommendedName>
        <fullName evidence="4">HD Cas3-type domain-containing protein</fullName>
    </recommendedName>
</protein>
<evidence type="ECO:0000256" key="3">
    <source>
        <dbReference type="ARBA" id="ARBA00023118"/>
    </source>
</evidence>
<name>A0AAD1KNF1_9ACTN</name>
<dbReference type="GO" id="GO:0016787">
    <property type="term" value="F:hydrolase activity"/>
    <property type="evidence" value="ECO:0007669"/>
    <property type="project" value="UniProtKB-KW"/>
</dbReference>
<dbReference type="GO" id="GO:0051607">
    <property type="term" value="P:defense response to virus"/>
    <property type="evidence" value="ECO:0007669"/>
    <property type="project" value="UniProtKB-KW"/>
</dbReference>
<accession>A0AAD1KNF1</accession>
<dbReference type="Proteomes" id="UP000825072">
    <property type="component" value="Chromosome 1"/>
</dbReference>
<evidence type="ECO:0000313" key="6">
    <source>
        <dbReference type="Proteomes" id="UP000825072"/>
    </source>
</evidence>
<dbReference type="GO" id="GO:0046872">
    <property type="term" value="F:metal ion binding"/>
    <property type="evidence" value="ECO:0007669"/>
    <property type="project" value="UniProtKB-KW"/>
</dbReference>
<dbReference type="GeneID" id="92879969"/>
<organism evidence="5 6">
    <name type="scientific">Cutibacterium modestum</name>
    <dbReference type="NCBI Taxonomy" id="2559073"/>
    <lineage>
        <taxon>Bacteria</taxon>
        <taxon>Bacillati</taxon>
        <taxon>Actinomycetota</taxon>
        <taxon>Actinomycetes</taxon>
        <taxon>Propionibacteriales</taxon>
        <taxon>Propionibacteriaceae</taxon>
        <taxon>Cutibacterium</taxon>
    </lineage>
</organism>
<keyword evidence="1" id="KW-0479">Metal-binding</keyword>
<evidence type="ECO:0000256" key="1">
    <source>
        <dbReference type="ARBA" id="ARBA00022723"/>
    </source>
</evidence>
<gene>
    <name evidence="5" type="ORF">KB1_08480</name>
</gene>
<dbReference type="InterPro" id="IPR038257">
    <property type="entry name" value="CRISPR-assoc_Cas3_HD_sf"/>
</dbReference>
<keyword evidence="2" id="KW-0378">Hydrolase</keyword>
<keyword evidence="3" id="KW-0051">Antiviral defense</keyword>
<sequence length="111" mass="12054">MGQIHVADWLRSCHARPRDPHRVVAFVVGSHHGTNPTLGGIIDVHHALADGDSLWPVTHDDEAFNAVAAYTGIDKFLPRWVSAPMPIQIQVPTKTLVTVTEGIASSESLFP</sequence>
<dbReference type="Gene3D" id="1.10.3210.30">
    <property type="match status" value="1"/>
</dbReference>
<evidence type="ECO:0000259" key="4">
    <source>
        <dbReference type="Pfam" id="PF18019"/>
    </source>
</evidence>
<feature type="domain" description="HD Cas3-type" evidence="4">
    <location>
        <begin position="2"/>
        <end position="110"/>
    </location>
</feature>